<organism evidence="3 4">
    <name type="scientific">Faecalibacillus intestinalis</name>
    <dbReference type="NCBI Taxonomy" id="1982626"/>
    <lineage>
        <taxon>Bacteria</taxon>
        <taxon>Bacillati</taxon>
        <taxon>Bacillota</taxon>
        <taxon>Erysipelotrichia</taxon>
        <taxon>Erysipelotrichales</taxon>
        <taxon>Coprobacillaceae</taxon>
        <taxon>Faecalibacillus</taxon>
    </lineage>
</organism>
<keyword evidence="4" id="KW-1185">Reference proteome</keyword>
<evidence type="ECO:0000313" key="4">
    <source>
        <dbReference type="Proteomes" id="UP000240974"/>
    </source>
</evidence>
<dbReference type="EMBL" id="PYLQ01000004">
    <property type="protein sequence ID" value="PST42629.1"/>
    <property type="molecule type" value="Genomic_DNA"/>
</dbReference>
<evidence type="ECO:0000313" key="3">
    <source>
        <dbReference type="EMBL" id="PST42629.1"/>
    </source>
</evidence>
<dbReference type="PANTHER" id="PTHR43591">
    <property type="entry name" value="METHYLTRANSFERASE"/>
    <property type="match status" value="1"/>
</dbReference>
<dbReference type="InterPro" id="IPR029063">
    <property type="entry name" value="SAM-dependent_MTases_sf"/>
</dbReference>
<feature type="domain" description="Methyltransferase type 11" evidence="1">
    <location>
        <begin position="36"/>
        <end position="126"/>
    </location>
</feature>
<reference evidence="3 4" key="1">
    <citation type="journal article" date="2019" name="Int. J. Syst. Evol. Microbiol.">
        <title>Faecalibacillus intestinalis gen. nov., sp. nov. and Faecalibacillus faecis sp. nov., isolated from human faeces.</title>
        <authorList>
            <person name="Seo B."/>
            <person name="Jeon K."/>
            <person name="Baek I."/>
            <person name="Lee Y.M."/>
            <person name="Baek K."/>
            <person name="Ko G."/>
        </authorList>
    </citation>
    <scope>NUCLEOTIDE SEQUENCE [LARGE SCALE GENOMIC DNA]</scope>
    <source>
        <strain evidence="3 4">SNUG30099</strain>
    </source>
</reference>
<dbReference type="SUPFAM" id="SSF53335">
    <property type="entry name" value="S-adenosyl-L-methionine-dependent methyltransferases"/>
    <property type="match status" value="1"/>
</dbReference>
<reference evidence="2" key="2">
    <citation type="submission" date="2022-06" db="EMBL/GenBank/DDBJ databases">
        <title>Isolation of gut microbiota from human fecal samples.</title>
        <authorList>
            <person name="Pamer E.G."/>
            <person name="Barat B."/>
            <person name="Waligurski E."/>
            <person name="Medina S."/>
            <person name="Paddock L."/>
            <person name="Mostad J."/>
        </authorList>
    </citation>
    <scope>NUCLEOTIDE SEQUENCE</scope>
    <source>
        <strain evidence="2">DFI.6.24</strain>
    </source>
</reference>
<dbReference type="AlphaFoldDB" id="A0A2T3G535"/>
<keyword evidence="3" id="KW-0489">Methyltransferase</keyword>
<dbReference type="GO" id="GO:0008757">
    <property type="term" value="F:S-adenosylmethionine-dependent methyltransferase activity"/>
    <property type="evidence" value="ECO:0007669"/>
    <property type="project" value="InterPro"/>
</dbReference>
<dbReference type="EMBL" id="JANGBO010000001">
    <property type="protein sequence ID" value="MCQ5060384.1"/>
    <property type="molecule type" value="Genomic_DNA"/>
</dbReference>
<sequence>MSEWNATMYDNKHDFVAEYGKGLLEYIPQNEKQSILDLGCGTGTLTVQLNNLAKTVIGVDQSESMIKKAQEQYSNIEFRVCDALALPFESQFDVVFSNAVFHWIKDHENLLDNIHKVLKPKGLLVCEFGASGNIATIENAFIKVCQDLGYEYKPKFNFPTTKHFADLLKKKGFIIDKIYDYDRPTPLKDHEKGLENWMRQFFASELEEMSKDIQSKIIKEVEDLTKDKLWKENEWIADYRRLRVIAHI</sequence>
<gene>
    <name evidence="3" type="ORF">C7U54_04995</name>
    <name evidence="2" type="ORF">NE542_00810</name>
</gene>
<dbReference type="Proteomes" id="UP001204814">
    <property type="component" value="Unassembled WGS sequence"/>
</dbReference>
<name>A0A2T3G535_9FIRM</name>
<dbReference type="InterPro" id="IPR013216">
    <property type="entry name" value="Methyltransf_11"/>
</dbReference>
<dbReference type="GO" id="GO:0032259">
    <property type="term" value="P:methylation"/>
    <property type="evidence" value="ECO:0007669"/>
    <property type="project" value="UniProtKB-KW"/>
</dbReference>
<dbReference type="RefSeq" id="WP_107029495.1">
    <property type="nucleotide sequence ID" value="NZ_JADPGG010000015.1"/>
</dbReference>
<proteinExistence type="predicted"/>
<keyword evidence="3" id="KW-0808">Transferase</keyword>
<dbReference type="Gene3D" id="3.40.50.150">
    <property type="entry name" value="Vaccinia Virus protein VP39"/>
    <property type="match status" value="1"/>
</dbReference>
<evidence type="ECO:0000259" key="1">
    <source>
        <dbReference type="Pfam" id="PF08241"/>
    </source>
</evidence>
<evidence type="ECO:0000313" key="2">
    <source>
        <dbReference type="EMBL" id="MCQ5060384.1"/>
    </source>
</evidence>
<comment type="caution">
    <text evidence="3">The sequence shown here is derived from an EMBL/GenBank/DDBJ whole genome shotgun (WGS) entry which is preliminary data.</text>
</comment>
<dbReference type="CDD" id="cd02440">
    <property type="entry name" value="AdoMet_MTases"/>
    <property type="match status" value="1"/>
</dbReference>
<dbReference type="Proteomes" id="UP000240974">
    <property type="component" value="Unassembled WGS sequence"/>
</dbReference>
<protein>
    <submittedName>
        <fullName evidence="3">Class I SAM-dependent methyltransferase</fullName>
    </submittedName>
    <submittedName>
        <fullName evidence="2">Methyltransferase domain-containing protein</fullName>
    </submittedName>
</protein>
<accession>A0A2T3G535</accession>
<dbReference type="Pfam" id="PF08241">
    <property type="entry name" value="Methyltransf_11"/>
    <property type="match status" value="1"/>
</dbReference>